<dbReference type="RefSeq" id="WP_021302053.1">
    <property type="nucleotide sequence ID" value="NZ_AUSL01000040.1"/>
</dbReference>
<evidence type="ECO:0000313" key="2">
    <source>
        <dbReference type="Proteomes" id="UP000015451"/>
    </source>
</evidence>
<sequence>MAYLKCKSCGHKEKTSLKFFVRVIGATLPAGGAATWTTYLFAGTGFALPICAAIITRGVATLAFQDEIIEWLADKGYKCEKCGKSSFVMSKN</sequence>
<dbReference type="EMBL" id="AUSL01000040">
    <property type="protein sequence ID" value="EPZ67572.1"/>
    <property type="molecule type" value="Genomic_DNA"/>
</dbReference>
<organism evidence="1 2">
    <name type="scientific">Helicobacter pylori UM038</name>
    <dbReference type="NCBI Taxonomy" id="1352343"/>
    <lineage>
        <taxon>Bacteria</taxon>
        <taxon>Pseudomonadati</taxon>
        <taxon>Campylobacterota</taxon>
        <taxon>Epsilonproteobacteria</taxon>
        <taxon>Campylobacterales</taxon>
        <taxon>Helicobacteraceae</taxon>
        <taxon>Helicobacter</taxon>
    </lineage>
</organism>
<name>A0AAV3JPK1_HELPX</name>
<proteinExistence type="predicted"/>
<dbReference type="Proteomes" id="UP000015451">
    <property type="component" value="Unassembled WGS sequence"/>
</dbReference>
<reference evidence="1 2" key="1">
    <citation type="journal article" date="2013" name="Genome Announc.">
        <title>Multiple genome sequences of Helicobacter pylori strains of diverse disease and antibiotic resistance backgrounds from Malaysia.</title>
        <authorList>
            <person name="Rehvathy V."/>
            <person name="Tan M.H."/>
            <person name="Gunaletchumy S.P."/>
            <person name="Teh X."/>
            <person name="Wang S."/>
            <person name="Baybayan P."/>
            <person name="Singh S."/>
            <person name="Ashby M."/>
            <person name="Kaakoush N.O."/>
            <person name="Mitchell H.M."/>
            <person name="Croft L.J."/>
            <person name="Goh K.L."/>
            <person name="Loke M.F."/>
            <person name="Vadivelu J."/>
        </authorList>
    </citation>
    <scope>NUCLEOTIDE SEQUENCE [LARGE SCALE GENOMIC DNA]</scope>
    <source>
        <strain evidence="1 2">UM038</strain>
    </source>
</reference>
<evidence type="ECO:0000313" key="1">
    <source>
        <dbReference type="EMBL" id="EPZ67572.1"/>
    </source>
</evidence>
<accession>A0AAV3JPK1</accession>
<comment type="caution">
    <text evidence="1">The sequence shown here is derived from an EMBL/GenBank/DDBJ whole genome shotgun (WGS) entry which is preliminary data.</text>
</comment>
<gene>
    <name evidence="1" type="ORF">N199_02470</name>
</gene>
<protein>
    <submittedName>
        <fullName evidence="1">Uncharacterized protein</fullName>
    </submittedName>
</protein>
<dbReference type="AlphaFoldDB" id="A0AAV3JPK1"/>